<protein>
    <submittedName>
        <fullName evidence="2">Uncharacterized protein</fullName>
    </submittedName>
</protein>
<evidence type="ECO:0000313" key="3">
    <source>
        <dbReference type="EMBL" id="CAA0084551.1"/>
    </source>
</evidence>
<dbReference type="Proteomes" id="UP000435877">
    <property type="component" value="Unassembled WGS sequence"/>
</dbReference>
<evidence type="ECO:0000313" key="5">
    <source>
        <dbReference type="Proteomes" id="UP000439591"/>
    </source>
</evidence>
<dbReference type="OrthoDB" id="6089494at2"/>
<feature type="transmembrane region" description="Helical" evidence="1">
    <location>
        <begin position="81"/>
        <end position="102"/>
    </location>
</feature>
<feature type="transmembrane region" description="Helical" evidence="1">
    <location>
        <begin position="54"/>
        <end position="74"/>
    </location>
</feature>
<keyword evidence="4" id="KW-1185">Reference proteome</keyword>
<feature type="transmembrane region" description="Helical" evidence="1">
    <location>
        <begin position="15"/>
        <end position="34"/>
    </location>
</feature>
<keyword evidence="1" id="KW-0812">Transmembrane</keyword>
<keyword evidence="1" id="KW-0472">Membrane</keyword>
<reference evidence="4 5" key="1">
    <citation type="submission" date="2019-11" db="EMBL/GenBank/DDBJ databases">
        <authorList>
            <person name="Holert J."/>
        </authorList>
    </citation>
    <scope>NUCLEOTIDE SEQUENCE [LARGE SCALE GENOMIC DNA]</scope>
    <source>
        <strain evidence="3">BC3_2A</strain>
        <strain evidence="2">SB11_1A</strain>
    </source>
</reference>
<sequence>MNTPNKRDSHQAKKIVLISALLMVLLGIAFWLFLPLASSFIEQYFSPGLGLKDAAVAAFFVTVITLVIFAVAAGDGLLGELQFILSGFLGFFIVLWLLIAWIF</sequence>
<name>A0A5S9MXS6_9GAMM</name>
<dbReference type="Proteomes" id="UP000439591">
    <property type="component" value="Unassembled WGS sequence"/>
</dbReference>
<keyword evidence="1" id="KW-1133">Transmembrane helix</keyword>
<evidence type="ECO:0000313" key="4">
    <source>
        <dbReference type="Proteomes" id="UP000435877"/>
    </source>
</evidence>
<organism evidence="2 4">
    <name type="scientific">Zhongshania aliphaticivorans</name>
    <dbReference type="NCBI Taxonomy" id="1470434"/>
    <lineage>
        <taxon>Bacteria</taxon>
        <taxon>Pseudomonadati</taxon>
        <taxon>Pseudomonadota</taxon>
        <taxon>Gammaproteobacteria</taxon>
        <taxon>Cellvibrionales</taxon>
        <taxon>Spongiibacteraceae</taxon>
        <taxon>Zhongshania</taxon>
    </lineage>
</organism>
<dbReference type="EMBL" id="CACSIK010000001">
    <property type="protein sequence ID" value="CAA0082136.1"/>
    <property type="molecule type" value="Genomic_DNA"/>
</dbReference>
<gene>
    <name evidence="2" type="ORF">IHBHHGIJ_00385</name>
    <name evidence="3" type="ORF">KFEGEMFD_00765</name>
</gene>
<proteinExistence type="predicted"/>
<evidence type="ECO:0000313" key="2">
    <source>
        <dbReference type="EMBL" id="CAA0082136.1"/>
    </source>
</evidence>
<dbReference type="AlphaFoldDB" id="A0A5S9MXS6"/>
<dbReference type="EMBL" id="CACSIM010000001">
    <property type="protein sequence ID" value="CAA0084551.1"/>
    <property type="molecule type" value="Genomic_DNA"/>
</dbReference>
<accession>A0A5S9MXS6</accession>
<evidence type="ECO:0000256" key="1">
    <source>
        <dbReference type="SAM" id="Phobius"/>
    </source>
</evidence>
<dbReference type="RefSeq" id="WP_159267086.1">
    <property type="nucleotide sequence ID" value="NZ_CACSIK010000001.1"/>
</dbReference>